<organism evidence="2">
    <name type="scientific">Lotharella globosa</name>
    <dbReference type="NCBI Taxonomy" id="91324"/>
    <lineage>
        <taxon>Eukaryota</taxon>
        <taxon>Sar</taxon>
        <taxon>Rhizaria</taxon>
        <taxon>Cercozoa</taxon>
        <taxon>Chlorarachniophyceae</taxon>
        <taxon>Lotharella</taxon>
    </lineage>
</organism>
<dbReference type="AlphaFoldDB" id="A0A7S3YZB8"/>
<sequence>MPNTAPTSVHGQMQAYVMPKNKQTTQHPLHLQKAPSPYSAAKGYTFDSENNSIIKKFERMRYDRVMARLSGMETRSILLYGTTKVCLIRTQKKEMGEKKTSAVGLDVDKSTHLSDHFGLLVCLIPVEEDRTRGGNSSLSTAENMVGDERENSKA</sequence>
<dbReference type="Gene3D" id="3.60.10.10">
    <property type="entry name" value="Endonuclease/exonuclease/phosphatase"/>
    <property type="match status" value="1"/>
</dbReference>
<accession>A0A7S3YZB8</accession>
<protein>
    <submittedName>
        <fullName evidence="2">Uncharacterized protein</fullName>
    </submittedName>
</protein>
<feature type="compositionally biased region" description="Polar residues" evidence="1">
    <location>
        <begin position="133"/>
        <end position="142"/>
    </location>
</feature>
<dbReference type="EMBL" id="HBIV01025701">
    <property type="protein sequence ID" value="CAE0666841.1"/>
    <property type="molecule type" value="Transcribed_RNA"/>
</dbReference>
<name>A0A7S3YZB8_9EUKA</name>
<proteinExistence type="predicted"/>
<evidence type="ECO:0000313" key="2">
    <source>
        <dbReference type="EMBL" id="CAE0666841.1"/>
    </source>
</evidence>
<evidence type="ECO:0000256" key="1">
    <source>
        <dbReference type="SAM" id="MobiDB-lite"/>
    </source>
</evidence>
<feature type="region of interest" description="Disordered" evidence="1">
    <location>
        <begin position="130"/>
        <end position="154"/>
    </location>
</feature>
<gene>
    <name evidence="2" type="ORF">LGLO00237_LOCUS18455</name>
</gene>
<reference evidence="2" key="1">
    <citation type="submission" date="2021-01" db="EMBL/GenBank/DDBJ databases">
        <authorList>
            <person name="Corre E."/>
            <person name="Pelletier E."/>
            <person name="Niang G."/>
            <person name="Scheremetjew M."/>
            <person name="Finn R."/>
            <person name="Kale V."/>
            <person name="Holt S."/>
            <person name="Cochrane G."/>
            <person name="Meng A."/>
            <person name="Brown T."/>
            <person name="Cohen L."/>
        </authorList>
    </citation>
    <scope>NUCLEOTIDE SEQUENCE</scope>
    <source>
        <strain evidence="2">CCCM811</strain>
    </source>
</reference>
<dbReference type="InterPro" id="IPR036691">
    <property type="entry name" value="Endo/exonu/phosph_ase_sf"/>
</dbReference>